<evidence type="ECO:0000313" key="2">
    <source>
        <dbReference type="Proteomes" id="UP000643403"/>
    </source>
</evidence>
<comment type="caution">
    <text evidence="1">The sequence shown here is derived from an EMBL/GenBank/DDBJ whole genome shotgun (WGS) entry which is preliminary data.</text>
</comment>
<gene>
    <name evidence="1" type="ORF">GCM10008101_27940</name>
</gene>
<sequence length="195" mass="22196">MPSTRFPEHARFAQMLLRSLAGEGKLQGQPDLSVPSARGTLQDDFYIEDVYTRVPADRALIERRLRSAVPGTAHNVRVLESASFSWTDEEFRVRFEHVLKLEPLHTLLVVNGVLSYEDAKSASRTPLWGSLAFFRSARQRDMAYLRHRQSRAQRLIKKATDMILAIHRGAVNPPAILPLLPEPRRAAPSKRYRIS</sequence>
<evidence type="ECO:0000313" key="1">
    <source>
        <dbReference type="EMBL" id="GGZ72111.1"/>
    </source>
</evidence>
<organism evidence="1 2">
    <name type="scientific">Cognatilysobacter xinjiangensis</name>
    <dbReference type="NCBI Taxonomy" id="546892"/>
    <lineage>
        <taxon>Bacteria</taxon>
        <taxon>Pseudomonadati</taxon>
        <taxon>Pseudomonadota</taxon>
        <taxon>Gammaproteobacteria</taxon>
        <taxon>Lysobacterales</taxon>
        <taxon>Lysobacteraceae</taxon>
        <taxon>Cognatilysobacter</taxon>
    </lineage>
</organism>
<proteinExistence type="predicted"/>
<reference evidence="2" key="1">
    <citation type="journal article" date="2019" name="Int. J. Syst. Evol. Microbiol.">
        <title>The Global Catalogue of Microorganisms (GCM) 10K type strain sequencing project: providing services to taxonomists for standard genome sequencing and annotation.</title>
        <authorList>
            <consortium name="The Broad Institute Genomics Platform"/>
            <consortium name="The Broad Institute Genome Sequencing Center for Infectious Disease"/>
            <person name="Wu L."/>
            <person name="Ma J."/>
        </authorList>
    </citation>
    <scope>NUCLEOTIDE SEQUENCE [LARGE SCALE GENOMIC DNA]</scope>
    <source>
        <strain evidence="2">KCTC 22558</strain>
    </source>
</reference>
<dbReference type="EMBL" id="BMXY01000005">
    <property type="protein sequence ID" value="GGZ72111.1"/>
    <property type="molecule type" value="Genomic_DNA"/>
</dbReference>
<name>A0ABQ3C7U7_9GAMM</name>
<keyword evidence="2" id="KW-1185">Reference proteome</keyword>
<dbReference type="RefSeq" id="WP_189451082.1">
    <property type="nucleotide sequence ID" value="NZ_BMXY01000005.1"/>
</dbReference>
<protein>
    <submittedName>
        <fullName evidence="1">Uncharacterized protein</fullName>
    </submittedName>
</protein>
<dbReference type="Proteomes" id="UP000643403">
    <property type="component" value="Unassembled WGS sequence"/>
</dbReference>
<accession>A0ABQ3C7U7</accession>